<organism evidence="4 5">
    <name type="scientific">Sporanaerobacter acetigenes DSM 13106</name>
    <dbReference type="NCBI Taxonomy" id="1123281"/>
    <lineage>
        <taxon>Bacteria</taxon>
        <taxon>Bacillati</taxon>
        <taxon>Bacillota</taxon>
        <taxon>Tissierellia</taxon>
        <taxon>Tissierellales</taxon>
        <taxon>Sporanaerobacteraceae</taxon>
        <taxon>Sporanaerobacter</taxon>
    </lineage>
</organism>
<dbReference type="RefSeq" id="WP_072742685.1">
    <property type="nucleotide sequence ID" value="NZ_FQXR01000002.1"/>
</dbReference>
<sequence>MVRKKKVLTIILLCIVLLIPFISNALKASGDKKQRIYDLAGLLTGEEVEELEILAEKYSSRRQTDFIVLTTDDTEKKDVVKYMEDFYDEKALGYDKPNGNCAILTVDMEHREVYLAGVYKGEEYLDDYRLDEIRYKITPALSEGDYYRAFHTFIKTSYKYMGIRPGVDPENILFNNWFQLIVSLIIAGIAVGIMVYNSGGKVTVNGGTYEDFNTTRVLQRRDNYIRTSVAKRRKPSDNGNHSSGGGGHSGGGGVTSGGHSHSGSRGSF</sequence>
<evidence type="ECO:0000313" key="4">
    <source>
        <dbReference type="EMBL" id="SHH39870.1"/>
    </source>
</evidence>
<evidence type="ECO:0000256" key="1">
    <source>
        <dbReference type="SAM" id="MobiDB-lite"/>
    </source>
</evidence>
<dbReference type="InterPro" id="IPR007621">
    <property type="entry name" value="TPM_dom"/>
</dbReference>
<proteinExistence type="predicted"/>
<protein>
    <recommendedName>
        <fullName evidence="3">TPM domain-containing protein</fullName>
    </recommendedName>
</protein>
<dbReference type="Proteomes" id="UP000184389">
    <property type="component" value="Unassembled WGS sequence"/>
</dbReference>
<keyword evidence="2" id="KW-0472">Membrane</keyword>
<dbReference type="Gene3D" id="3.10.310.50">
    <property type="match status" value="1"/>
</dbReference>
<evidence type="ECO:0000256" key="2">
    <source>
        <dbReference type="SAM" id="Phobius"/>
    </source>
</evidence>
<feature type="compositionally biased region" description="Gly residues" evidence="1">
    <location>
        <begin position="242"/>
        <end position="256"/>
    </location>
</feature>
<accession>A0A1M5SN39</accession>
<feature type="domain" description="TPM" evidence="3">
    <location>
        <begin position="36"/>
        <end position="156"/>
    </location>
</feature>
<dbReference type="OrthoDB" id="9806054at2"/>
<keyword evidence="2" id="KW-1133">Transmembrane helix</keyword>
<feature type="region of interest" description="Disordered" evidence="1">
    <location>
        <begin position="223"/>
        <end position="268"/>
    </location>
</feature>
<dbReference type="AlphaFoldDB" id="A0A1M5SN39"/>
<feature type="compositionally biased region" description="Low complexity" evidence="1">
    <location>
        <begin position="257"/>
        <end position="268"/>
    </location>
</feature>
<reference evidence="4 5" key="1">
    <citation type="submission" date="2016-11" db="EMBL/GenBank/DDBJ databases">
        <authorList>
            <person name="Jaros S."/>
            <person name="Januszkiewicz K."/>
            <person name="Wedrychowicz H."/>
        </authorList>
    </citation>
    <scope>NUCLEOTIDE SEQUENCE [LARGE SCALE GENOMIC DNA]</scope>
    <source>
        <strain evidence="4 5">DSM 13106</strain>
    </source>
</reference>
<name>A0A1M5SN39_9FIRM</name>
<dbReference type="Pfam" id="PF04536">
    <property type="entry name" value="TPM_phosphatase"/>
    <property type="match status" value="1"/>
</dbReference>
<evidence type="ECO:0000259" key="3">
    <source>
        <dbReference type="Pfam" id="PF04536"/>
    </source>
</evidence>
<keyword evidence="2" id="KW-0812">Transmembrane</keyword>
<dbReference type="EMBL" id="FQXR01000002">
    <property type="protein sequence ID" value="SHH39870.1"/>
    <property type="molecule type" value="Genomic_DNA"/>
</dbReference>
<keyword evidence="5" id="KW-1185">Reference proteome</keyword>
<dbReference type="STRING" id="1123281.SAMN02745180_00221"/>
<gene>
    <name evidence="4" type="ORF">SAMN02745180_00221</name>
</gene>
<feature type="transmembrane region" description="Helical" evidence="2">
    <location>
        <begin position="177"/>
        <end position="196"/>
    </location>
</feature>
<evidence type="ECO:0000313" key="5">
    <source>
        <dbReference type="Proteomes" id="UP000184389"/>
    </source>
</evidence>